<dbReference type="OrthoDB" id="4451952at2759"/>
<name>A0A0U5FUW2_ASPCI</name>
<dbReference type="Proteomes" id="UP000054771">
    <property type="component" value="Unassembled WGS sequence"/>
</dbReference>
<feature type="region of interest" description="Disordered" evidence="1">
    <location>
        <begin position="246"/>
        <end position="272"/>
    </location>
</feature>
<evidence type="ECO:0000256" key="1">
    <source>
        <dbReference type="SAM" id="MobiDB-lite"/>
    </source>
</evidence>
<proteinExistence type="predicted"/>
<organism evidence="2 3">
    <name type="scientific">Aspergillus calidoustus</name>
    <dbReference type="NCBI Taxonomy" id="454130"/>
    <lineage>
        <taxon>Eukaryota</taxon>
        <taxon>Fungi</taxon>
        <taxon>Dikarya</taxon>
        <taxon>Ascomycota</taxon>
        <taxon>Pezizomycotina</taxon>
        <taxon>Eurotiomycetes</taxon>
        <taxon>Eurotiomycetidae</taxon>
        <taxon>Eurotiales</taxon>
        <taxon>Aspergillaceae</taxon>
        <taxon>Aspergillus</taxon>
        <taxon>Aspergillus subgen. Nidulantes</taxon>
    </lineage>
</organism>
<reference evidence="3" key="1">
    <citation type="journal article" date="2016" name="Genome Announc.">
        <title>Draft genome sequences of fungus Aspergillus calidoustus.</title>
        <authorList>
            <person name="Horn F."/>
            <person name="Linde J."/>
            <person name="Mattern D.J."/>
            <person name="Walther G."/>
            <person name="Guthke R."/>
            <person name="Scherlach K."/>
            <person name="Martin K."/>
            <person name="Brakhage A.A."/>
            <person name="Petzke L."/>
            <person name="Valiante V."/>
        </authorList>
    </citation>
    <scope>NUCLEOTIDE SEQUENCE [LARGE SCALE GENOMIC DNA]</scope>
    <source>
        <strain evidence="3">SF006504</strain>
    </source>
</reference>
<evidence type="ECO:0000313" key="3">
    <source>
        <dbReference type="Proteomes" id="UP000054771"/>
    </source>
</evidence>
<protein>
    <submittedName>
        <fullName evidence="2">Uncharacterized protein</fullName>
    </submittedName>
</protein>
<accession>A0A0U5FUW2</accession>
<feature type="compositionally biased region" description="Low complexity" evidence="1">
    <location>
        <begin position="65"/>
        <end position="78"/>
    </location>
</feature>
<keyword evidence="3" id="KW-1185">Reference proteome</keyword>
<evidence type="ECO:0000313" key="2">
    <source>
        <dbReference type="EMBL" id="CEL00879.1"/>
    </source>
</evidence>
<dbReference type="AlphaFoldDB" id="A0A0U5FUW2"/>
<feature type="region of interest" description="Disordered" evidence="1">
    <location>
        <begin position="62"/>
        <end position="92"/>
    </location>
</feature>
<dbReference type="EMBL" id="CDMC01000001">
    <property type="protein sequence ID" value="CEL00879.1"/>
    <property type="molecule type" value="Genomic_DNA"/>
</dbReference>
<feature type="compositionally biased region" description="Pro residues" evidence="1">
    <location>
        <begin position="79"/>
        <end position="88"/>
    </location>
</feature>
<sequence>MDSQTPTQNPPATFCPPISATDERLKTTMCTFYTVKYLCNCIYDEWLLPCFFTRGPSILLSHPNSTESQTTSETQSSPDSPPNSPPATPSNVNPEFNPCFLKPKPHPTKKPCYHTHIIETYDVLTLCEVCFSQLDKEIRTHGVKTVLASPERFPLAEKLGMLVVVENDALEQWRLFRKGEQCFLLERGGRIQSLGSSGAVNGRVVVPGCGCGVGKGPKVRGPDADQVWKVESSRIYRLEYQINGPGEDIDTESEESGSVTSGRGGKLGRKGVWDGSYYEERAMGHHPEPED</sequence>
<gene>
    <name evidence="2" type="ORF">ASPCAL00472</name>
</gene>